<proteinExistence type="predicted"/>
<dbReference type="EMBL" id="VUJX02000010">
    <property type="protein sequence ID" value="KAL0931253.1"/>
    <property type="molecule type" value="Genomic_DNA"/>
</dbReference>
<dbReference type="Proteomes" id="UP000805649">
    <property type="component" value="Unassembled WGS sequence"/>
</dbReference>
<reference evidence="1 2" key="1">
    <citation type="journal article" date="2020" name="Phytopathology">
        <title>Genome Sequence Resources of Colletotrichum truncatum, C. plurivorum, C. musicola, and C. sojae: Four Species Pathogenic to Soybean (Glycine max).</title>
        <authorList>
            <person name="Rogerio F."/>
            <person name="Boufleur T.R."/>
            <person name="Ciampi-Guillardi M."/>
            <person name="Sukno S.A."/>
            <person name="Thon M.R."/>
            <person name="Massola Junior N.S."/>
            <person name="Baroncelli R."/>
        </authorList>
    </citation>
    <scope>NUCLEOTIDE SEQUENCE [LARGE SCALE GENOMIC DNA]</scope>
    <source>
        <strain evidence="1 2">CMES1059</strain>
    </source>
</reference>
<sequence length="487" mass="55841">MSLKSLKDSFDLNGIGSAFKAAGQQTNSELTVIDMMAQDIHKSRVYYSGNMDAPYWLPVNDLYRIVNEESVYKALTHTLNPDQVDATDVRGYAARVCGLIEYVDHRDQLSSSGARSMFAILVMIDKVDEIKQYIDNGFTDEDLPLVSPPNNTGHRLCPKSFATGELECWTIGQTWKRWEWTAFQTYQRMTRSPFFELRQSNNKLPHYDLDVGTVLPFVGDFGKLETLTIHQDSSQGQPFFAVKELHRYREVQYGKRELDFKEEVRSWAKSAGVSKHPHLIRLLATWRQNDTWCLLFPWANSNLEGFWRSKTPGRNLRFTKWVSKQCLGLAEGLRSIHKSRSDPMRQWGIHGDIKPQNILWFNDPEDKGGKLVISDFGLTRFHGEETRSNALPPGKDPTYQAPEYGFHNGISRAADIWALGCVYLEFVTWYLIGFEGLENSIQRRIQDDRGQIESFRQDKFFNLSPTENGGHGAELKRSVTNVSLFQA</sequence>
<keyword evidence="2" id="KW-1185">Reference proteome</keyword>
<accession>A0ACC3YH80</accession>
<evidence type="ECO:0000313" key="2">
    <source>
        <dbReference type="Proteomes" id="UP000805649"/>
    </source>
</evidence>
<comment type="caution">
    <text evidence="1">The sequence shown here is derived from an EMBL/GenBank/DDBJ whole genome shotgun (WGS) entry which is preliminary data.</text>
</comment>
<evidence type="ECO:0000313" key="1">
    <source>
        <dbReference type="EMBL" id="KAL0931253.1"/>
    </source>
</evidence>
<protein>
    <submittedName>
        <fullName evidence="1">Protein kinase-like (PK-like) protein</fullName>
    </submittedName>
</protein>
<organism evidence="1 2">
    <name type="scientific">Colletotrichum truncatum</name>
    <name type="common">Anthracnose fungus</name>
    <name type="synonym">Colletotrichum capsici</name>
    <dbReference type="NCBI Taxonomy" id="5467"/>
    <lineage>
        <taxon>Eukaryota</taxon>
        <taxon>Fungi</taxon>
        <taxon>Dikarya</taxon>
        <taxon>Ascomycota</taxon>
        <taxon>Pezizomycotina</taxon>
        <taxon>Sordariomycetes</taxon>
        <taxon>Hypocreomycetidae</taxon>
        <taxon>Glomerellales</taxon>
        <taxon>Glomerellaceae</taxon>
        <taxon>Colletotrichum</taxon>
        <taxon>Colletotrichum truncatum species complex</taxon>
    </lineage>
</organism>
<gene>
    <name evidence="1" type="ORF">CTRU02_213988</name>
</gene>
<name>A0ACC3YH80_COLTU</name>